<feature type="transmembrane region" description="Helical" evidence="8">
    <location>
        <begin position="71"/>
        <end position="89"/>
    </location>
</feature>
<evidence type="ECO:0000313" key="9">
    <source>
        <dbReference type="EMBL" id="QOY60849.1"/>
    </source>
</evidence>
<evidence type="ECO:0000256" key="2">
    <source>
        <dbReference type="ARBA" id="ARBA00022475"/>
    </source>
</evidence>
<keyword evidence="3 8" id="KW-0812">Transmembrane</keyword>
<gene>
    <name evidence="8" type="primary">mntP</name>
    <name evidence="9" type="ORF">INP52_01110</name>
</gene>
<dbReference type="PANTHER" id="PTHR35529">
    <property type="entry name" value="MANGANESE EFFLUX PUMP MNTP-RELATED"/>
    <property type="match status" value="1"/>
</dbReference>
<accession>A0A7S7M8T0</accession>
<keyword evidence="5 8" id="KW-0406">Ion transport</keyword>
<comment type="function">
    <text evidence="8">Probably functions as a manganese efflux pump.</text>
</comment>
<dbReference type="RefSeq" id="WP_194371653.1">
    <property type="nucleotide sequence ID" value="NZ_CP063767.1"/>
</dbReference>
<evidence type="ECO:0000256" key="6">
    <source>
        <dbReference type="ARBA" id="ARBA00023136"/>
    </source>
</evidence>
<feature type="transmembrane region" description="Helical" evidence="8">
    <location>
        <begin position="136"/>
        <end position="158"/>
    </location>
</feature>
<evidence type="ECO:0000256" key="4">
    <source>
        <dbReference type="ARBA" id="ARBA00022989"/>
    </source>
</evidence>
<keyword evidence="6 8" id="KW-0472">Membrane</keyword>
<comment type="subcellular location">
    <subcellularLocation>
        <location evidence="8">Cell membrane</location>
        <topology evidence="8">Multi-pass membrane protein</topology>
    </subcellularLocation>
</comment>
<dbReference type="EMBL" id="CP063767">
    <property type="protein sequence ID" value="QOY60849.1"/>
    <property type="molecule type" value="Genomic_DNA"/>
</dbReference>
<dbReference type="InterPro" id="IPR003810">
    <property type="entry name" value="Mntp/YtaF"/>
</dbReference>
<feature type="transmembrane region" description="Helical" evidence="8">
    <location>
        <begin position="109"/>
        <end position="130"/>
    </location>
</feature>
<name>A0A7S7M8T0_9ACTN</name>
<evidence type="ECO:0000313" key="10">
    <source>
        <dbReference type="Proteomes" id="UP000593735"/>
    </source>
</evidence>
<feature type="transmembrane region" description="Helical" evidence="8">
    <location>
        <begin position="6"/>
        <end position="26"/>
    </location>
</feature>
<keyword evidence="2 8" id="KW-1003">Cell membrane</keyword>
<keyword evidence="7 8" id="KW-0464">Manganese</keyword>
<dbReference type="PANTHER" id="PTHR35529:SF1">
    <property type="entry name" value="MANGANESE EFFLUX PUMP MNTP-RELATED"/>
    <property type="match status" value="1"/>
</dbReference>
<evidence type="ECO:0000256" key="5">
    <source>
        <dbReference type="ARBA" id="ARBA00023065"/>
    </source>
</evidence>
<keyword evidence="4 8" id="KW-1133">Transmembrane helix</keyword>
<dbReference type="HAMAP" id="MF_01521">
    <property type="entry name" value="MntP_pump"/>
    <property type="match status" value="1"/>
</dbReference>
<reference evidence="9 10" key="1">
    <citation type="submission" date="2020-10" db="EMBL/GenBank/DDBJ databases">
        <title>Olsenella immobilis sp.nov., isolated from the mud in a fermentation cellar used for the production of Chinese strong-flavoured liquor.</title>
        <authorList>
            <person name="Lu L."/>
        </authorList>
    </citation>
    <scope>NUCLEOTIDE SEQUENCE [LARGE SCALE GENOMIC DNA]</scope>
    <source>
        <strain evidence="9 10">LZLJ-2</strain>
    </source>
</reference>
<keyword evidence="10" id="KW-1185">Reference proteome</keyword>
<evidence type="ECO:0000256" key="8">
    <source>
        <dbReference type="HAMAP-Rule" id="MF_01521"/>
    </source>
</evidence>
<proteinExistence type="inferred from homology"/>
<dbReference type="AlphaFoldDB" id="A0A7S7M8T0"/>
<sequence>MGFVELLLVAVGVSMDAFAVSVCKGLGMRAIDLRTTAVMALFFGGFQMIMPLAGWVLGSQFLWLIAPVDHWIAFGLLGCIGAKMIWEAAHEEADCGRADTSHVSLREILALSVATSIDALAVGISFAALAVDIVPAVVTIGLTTFVFSLAGVTVGHFFGARFERPANVVGGVVLILIGIKILLEHLGMLS</sequence>
<dbReference type="Pfam" id="PF02659">
    <property type="entry name" value="Mntp"/>
    <property type="match status" value="1"/>
</dbReference>
<dbReference type="Proteomes" id="UP000593735">
    <property type="component" value="Chromosome"/>
</dbReference>
<organism evidence="9 10">
    <name type="scientific">Thermophilibacter immobilis</name>
    <dbReference type="NCBI Taxonomy" id="2779519"/>
    <lineage>
        <taxon>Bacteria</taxon>
        <taxon>Bacillati</taxon>
        <taxon>Actinomycetota</taxon>
        <taxon>Coriobacteriia</taxon>
        <taxon>Coriobacteriales</taxon>
        <taxon>Atopobiaceae</taxon>
        <taxon>Thermophilibacter</taxon>
    </lineage>
</organism>
<evidence type="ECO:0000256" key="1">
    <source>
        <dbReference type="ARBA" id="ARBA00022448"/>
    </source>
</evidence>
<comment type="similarity">
    <text evidence="8">Belongs to the MntP (TC 9.B.29) family.</text>
</comment>
<dbReference type="KEGG" id="tio:INP52_01110"/>
<evidence type="ECO:0000256" key="3">
    <source>
        <dbReference type="ARBA" id="ARBA00022692"/>
    </source>
</evidence>
<dbReference type="InterPro" id="IPR022929">
    <property type="entry name" value="Put_MntP"/>
</dbReference>
<dbReference type="GO" id="GO:0005886">
    <property type="term" value="C:plasma membrane"/>
    <property type="evidence" value="ECO:0007669"/>
    <property type="project" value="UniProtKB-SubCell"/>
</dbReference>
<feature type="transmembrane region" description="Helical" evidence="8">
    <location>
        <begin position="165"/>
        <end position="183"/>
    </location>
</feature>
<keyword evidence="1 8" id="KW-0813">Transport</keyword>
<feature type="transmembrane region" description="Helical" evidence="8">
    <location>
        <begin position="38"/>
        <end position="65"/>
    </location>
</feature>
<evidence type="ECO:0000256" key="7">
    <source>
        <dbReference type="ARBA" id="ARBA00023211"/>
    </source>
</evidence>
<protein>
    <recommendedName>
        <fullName evidence="8">Putative manganese efflux pump MntP</fullName>
    </recommendedName>
</protein>
<dbReference type="GO" id="GO:0005384">
    <property type="term" value="F:manganese ion transmembrane transporter activity"/>
    <property type="evidence" value="ECO:0007669"/>
    <property type="project" value="UniProtKB-UniRule"/>
</dbReference>